<keyword evidence="6" id="KW-1185">Reference proteome</keyword>
<protein>
    <submittedName>
        <fullName evidence="5">GCN5 family N-acetyltransferase</fullName>
    </submittedName>
</protein>
<dbReference type="SUPFAM" id="SSF55729">
    <property type="entry name" value="Acyl-CoA N-acyltransferases (Nat)"/>
    <property type="match status" value="1"/>
</dbReference>
<keyword evidence="2" id="KW-0012">Acyltransferase</keyword>
<evidence type="ECO:0000313" key="5">
    <source>
        <dbReference type="EMBL" id="BDZ46555.1"/>
    </source>
</evidence>
<proteinExistence type="predicted"/>
<feature type="domain" description="N-acetyltransferase" evidence="4">
    <location>
        <begin position="34"/>
        <end position="180"/>
    </location>
</feature>
<organism evidence="5 6">
    <name type="scientific">Naasia aerilata</name>
    <dbReference type="NCBI Taxonomy" id="1162966"/>
    <lineage>
        <taxon>Bacteria</taxon>
        <taxon>Bacillati</taxon>
        <taxon>Actinomycetota</taxon>
        <taxon>Actinomycetes</taxon>
        <taxon>Micrococcales</taxon>
        <taxon>Microbacteriaceae</taxon>
        <taxon>Naasia</taxon>
    </lineage>
</organism>
<dbReference type="InterPro" id="IPR050832">
    <property type="entry name" value="Bact_Acetyltransf"/>
</dbReference>
<dbReference type="Gene3D" id="3.40.630.30">
    <property type="match status" value="1"/>
</dbReference>
<dbReference type="PROSITE" id="PS51186">
    <property type="entry name" value="GNAT"/>
    <property type="match status" value="1"/>
</dbReference>
<dbReference type="InterPro" id="IPR000182">
    <property type="entry name" value="GNAT_dom"/>
</dbReference>
<evidence type="ECO:0000313" key="6">
    <source>
        <dbReference type="Proteomes" id="UP001321498"/>
    </source>
</evidence>
<dbReference type="Proteomes" id="UP001321498">
    <property type="component" value="Chromosome"/>
</dbReference>
<gene>
    <name evidence="5" type="ORF">GCM10025866_24640</name>
</gene>
<dbReference type="Pfam" id="PF00583">
    <property type="entry name" value="Acetyltransf_1"/>
    <property type="match status" value="1"/>
</dbReference>
<accession>A0ABM8GE28</accession>
<dbReference type="EMBL" id="AP027731">
    <property type="protein sequence ID" value="BDZ46555.1"/>
    <property type="molecule type" value="Genomic_DNA"/>
</dbReference>
<feature type="region of interest" description="Disordered" evidence="3">
    <location>
        <begin position="1"/>
        <end position="29"/>
    </location>
</feature>
<dbReference type="PANTHER" id="PTHR43877">
    <property type="entry name" value="AMINOALKYLPHOSPHONATE N-ACETYLTRANSFERASE-RELATED-RELATED"/>
    <property type="match status" value="1"/>
</dbReference>
<name>A0ABM8GE28_9MICO</name>
<reference evidence="6" key="1">
    <citation type="journal article" date="2019" name="Int. J. Syst. Evol. Microbiol.">
        <title>The Global Catalogue of Microorganisms (GCM) 10K type strain sequencing project: providing services to taxonomists for standard genome sequencing and annotation.</title>
        <authorList>
            <consortium name="The Broad Institute Genomics Platform"/>
            <consortium name="The Broad Institute Genome Sequencing Center for Infectious Disease"/>
            <person name="Wu L."/>
            <person name="Ma J."/>
        </authorList>
    </citation>
    <scope>NUCLEOTIDE SEQUENCE [LARGE SCALE GENOMIC DNA]</scope>
    <source>
        <strain evidence="6">NBRC 108725</strain>
    </source>
</reference>
<evidence type="ECO:0000256" key="3">
    <source>
        <dbReference type="SAM" id="MobiDB-lite"/>
    </source>
</evidence>
<evidence type="ECO:0000256" key="1">
    <source>
        <dbReference type="ARBA" id="ARBA00022679"/>
    </source>
</evidence>
<sequence>MAIRNTALWGTEGTSMGTEDENTGGTAKSNTLELTVRPLEQGDFFAWYELFAGYAEFYNTPLVDERAMRAWAWLHGDKSAVRGLVAVDASGAVLGLAHVQEFERLLENDRGLLLEDLFVAPQHRGKGVATAVINHLKDEARDRGFGVIRWITAEDNETARRLYDSVAEKTDWVTYEFKLG</sequence>
<dbReference type="CDD" id="cd04301">
    <property type="entry name" value="NAT_SF"/>
    <property type="match status" value="1"/>
</dbReference>
<evidence type="ECO:0000259" key="4">
    <source>
        <dbReference type="PROSITE" id="PS51186"/>
    </source>
</evidence>
<keyword evidence="1" id="KW-0808">Transferase</keyword>
<feature type="compositionally biased region" description="Polar residues" evidence="3">
    <location>
        <begin position="12"/>
        <end position="29"/>
    </location>
</feature>
<evidence type="ECO:0000256" key="2">
    <source>
        <dbReference type="ARBA" id="ARBA00023315"/>
    </source>
</evidence>
<dbReference type="InterPro" id="IPR016181">
    <property type="entry name" value="Acyl_CoA_acyltransferase"/>
</dbReference>